<organism evidence="1 2">
    <name type="scientific">Volvox reticuliferus</name>
    <dbReference type="NCBI Taxonomy" id="1737510"/>
    <lineage>
        <taxon>Eukaryota</taxon>
        <taxon>Viridiplantae</taxon>
        <taxon>Chlorophyta</taxon>
        <taxon>core chlorophytes</taxon>
        <taxon>Chlorophyceae</taxon>
        <taxon>CS clade</taxon>
        <taxon>Chlamydomonadales</taxon>
        <taxon>Volvocaceae</taxon>
        <taxon>Volvox</taxon>
    </lineage>
</organism>
<sequence length="103" mass="10989">MAWRVPGALHRRAVVEVELAVQQQPQQKNNERKQNGGNRNFLIIKKGPALRCTNSVARFDQKSVSGVGGGTHRSTFTSCAAAASALPEALPSPTDTCTTTGRS</sequence>
<evidence type="ECO:0000313" key="2">
    <source>
        <dbReference type="Proteomes" id="UP000747110"/>
    </source>
</evidence>
<protein>
    <submittedName>
        <fullName evidence="1">Uncharacterized protein</fullName>
    </submittedName>
</protein>
<proteinExistence type="predicted"/>
<comment type="caution">
    <text evidence="1">The sequence shown here is derived from an EMBL/GenBank/DDBJ whole genome shotgun (WGS) entry which is preliminary data.</text>
</comment>
<name>A0A8J4CVX9_9CHLO</name>
<gene>
    <name evidence="1" type="ORF">Vretifemale_17593</name>
</gene>
<dbReference type="AlphaFoldDB" id="A0A8J4CVX9"/>
<evidence type="ECO:0000313" key="1">
    <source>
        <dbReference type="EMBL" id="GIL89854.1"/>
    </source>
</evidence>
<reference evidence="1" key="1">
    <citation type="journal article" date="2021" name="Proc. Natl. Acad. Sci. U.S.A.">
        <title>Three genomes in the algal genus Volvox reveal the fate of a haploid sex-determining region after a transition to homothallism.</title>
        <authorList>
            <person name="Yamamoto K."/>
            <person name="Hamaji T."/>
            <person name="Kawai-Toyooka H."/>
            <person name="Matsuzaki R."/>
            <person name="Takahashi F."/>
            <person name="Nishimura Y."/>
            <person name="Kawachi M."/>
            <person name="Noguchi H."/>
            <person name="Minakuchi Y."/>
            <person name="Umen J.G."/>
            <person name="Toyoda A."/>
            <person name="Nozaki H."/>
        </authorList>
    </citation>
    <scope>NUCLEOTIDE SEQUENCE</scope>
    <source>
        <strain evidence="1">NIES-3786</strain>
    </source>
</reference>
<accession>A0A8J4CVX9</accession>
<keyword evidence="2" id="KW-1185">Reference proteome</keyword>
<dbReference type="EMBL" id="BNCP01000053">
    <property type="protein sequence ID" value="GIL89854.1"/>
    <property type="molecule type" value="Genomic_DNA"/>
</dbReference>
<dbReference type="Proteomes" id="UP000747110">
    <property type="component" value="Unassembled WGS sequence"/>
</dbReference>